<protein>
    <submittedName>
        <fullName evidence="4">Glycosyltransferase family 4 protein</fullName>
    </submittedName>
</protein>
<dbReference type="PANTHER" id="PTHR12526:SF609">
    <property type="entry name" value="LIPOPOLYSACCHARIDE BIOSYNTHESIS PROTEIN"/>
    <property type="match status" value="1"/>
</dbReference>
<feature type="domain" description="Glycosyl transferase family 1" evidence="2">
    <location>
        <begin position="210"/>
        <end position="370"/>
    </location>
</feature>
<dbReference type="SUPFAM" id="SSF53756">
    <property type="entry name" value="UDP-Glycosyltransferase/glycogen phosphorylase"/>
    <property type="match status" value="1"/>
</dbReference>
<evidence type="ECO:0000313" key="4">
    <source>
        <dbReference type="EMBL" id="GAA0319290.1"/>
    </source>
</evidence>
<evidence type="ECO:0000259" key="3">
    <source>
        <dbReference type="Pfam" id="PF13579"/>
    </source>
</evidence>
<reference evidence="4 5" key="1">
    <citation type="journal article" date="2019" name="Int. J. Syst. Evol. Microbiol.">
        <title>The Global Catalogue of Microorganisms (GCM) 10K type strain sequencing project: providing services to taxonomists for standard genome sequencing and annotation.</title>
        <authorList>
            <consortium name="The Broad Institute Genomics Platform"/>
            <consortium name="The Broad Institute Genome Sequencing Center for Infectious Disease"/>
            <person name="Wu L."/>
            <person name="Ma J."/>
        </authorList>
    </citation>
    <scope>NUCLEOTIDE SEQUENCE [LARGE SCALE GENOMIC DNA]</scope>
    <source>
        <strain evidence="4 5">JCM 9731</strain>
    </source>
</reference>
<dbReference type="InterPro" id="IPR001296">
    <property type="entry name" value="Glyco_trans_1"/>
</dbReference>
<keyword evidence="5" id="KW-1185">Reference proteome</keyword>
<dbReference type="InterPro" id="IPR028098">
    <property type="entry name" value="Glyco_trans_4-like_N"/>
</dbReference>
<accession>A0ABN0VWU2</accession>
<dbReference type="Pfam" id="PF13579">
    <property type="entry name" value="Glyco_trans_4_4"/>
    <property type="match status" value="1"/>
</dbReference>
<sequence length="395" mass="45072">MKILVVCQYYYPEPFRISDICETLVEKGHDVTVLTGLPNYPEGQVLDGYRYGRKRNEVLNGVKVIRSFEIGRGNSKLKLFLNYLSFAVSGSVKAFFMNEKFDVVLVNQLSPVMMGIPAIVYKRRHKKKVLLYCLDLWPDSLAAGGIKESSMIYKFFMKLSKWIYNYADSIAVTSSMFKEYFRSTLGVYKKEIHHLPQYAEDLFTESIEVPKNDKFNFVFAGNIGDMQSVETIVKAANELREHTNITFHIVGDGSKLEECKLLSKQMELDNIIYYGRKPVSEMPYYYGLADAMLITLKNNKAISYTLPGKVQSYMAAGKPIIGAINGETSRVIRDANCGLCCAAEDYSELAKLLIQFCDNNEKEKMAENSYNYYIKNYSKDRFISVLEDTLTNLEG</sequence>
<organism evidence="4 5">
    <name type="scientific">Bacillus carboniphilus</name>
    <dbReference type="NCBI Taxonomy" id="86663"/>
    <lineage>
        <taxon>Bacteria</taxon>
        <taxon>Bacillati</taxon>
        <taxon>Bacillota</taxon>
        <taxon>Bacilli</taxon>
        <taxon>Bacillales</taxon>
        <taxon>Bacillaceae</taxon>
        <taxon>Bacillus</taxon>
    </lineage>
</organism>
<dbReference type="Proteomes" id="UP001500782">
    <property type="component" value="Unassembled WGS sequence"/>
</dbReference>
<dbReference type="Pfam" id="PF00534">
    <property type="entry name" value="Glycos_transf_1"/>
    <property type="match status" value="1"/>
</dbReference>
<gene>
    <name evidence="4" type="ORF">GCM10008967_07270</name>
</gene>
<proteinExistence type="inferred from homology"/>
<dbReference type="PANTHER" id="PTHR12526">
    <property type="entry name" value="GLYCOSYLTRANSFERASE"/>
    <property type="match status" value="1"/>
</dbReference>
<dbReference type="CDD" id="cd03794">
    <property type="entry name" value="GT4_WbuB-like"/>
    <property type="match status" value="1"/>
</dbReference>
<name>A0ABN0VWU2_9BACI</name>
<evidence type="ECO:0000259" key="2">
    <source>
        <dbReference type="Pfam" id="PF00534"/>
    </source>
</evidence>
<feature type="domain" description="Glycosyltransferase subfamily 4-like N-terminal" evidence="3">
    <location>
        <begin position="17"/>
        <end position="196"/>
    </location>
</feature>
<dbReference type="RefSeq" id="WP_343796467.1">
    <property type="nucleotide sequence ID" value="NZ_BAAADJ010000006.1"/>
</dbReference>
<evidence type="ECO:0000256" key="1">
    <source>
        <dbReference type="ARBA" id="ARBA00009481"/>
    </source>
</evidence>
<dbReference type="Gene3D" id="3.40.50.2000">
    <property type="entry name" value="Glycogen Phosphorylase B"/>
    <property type="match status" value="2"/>
</dbReference>
<comment type="similarity">
    <text evidence="1">Belongs to the glycosyltransferase group 1 family. Glycosyltransferase 4 subfamily.</text>
</comment>
<dbReference type="EMBL" id="BAAADJ010000006">
    <property type="protein sequence ID" value="GAA0319290.1"/>
    <property type="molecule type" value="Genomic_DNA"/>
</dbReference>
<comment type="caution">
    <text evidence="4">The sequence shown here is derived from an EMBL/GenBank/DDBJ whole genome shotgun (WGS) entry which is preliminary data.</text>
</comment>
<evidence type="ECO:0000313" key="5">
    <source>
        <dbReference type="Proteomes" id="UP001500782"/>
    </source>
</evidence>